<dbReference type="RefSeq" id="WP_002683510.1">
    <property type="nucleotide sequence ID" value="NZ_JH600070.1"/>
</dbReference>
<accession>I3CD17</accession>
<dbReference type="Proteomes" id="UP000005744">
    <property type="component" value="Unassembled WGS sequence"/>
</dbReference>
<dbReference type="HOGENOM" id="CLU_1665989_0_0_6"/>
<dbReference type="eggNOG" id="ENOG5030JH7">
    <property type="taxonomic scope" value="Bacteria"/>
</dbReference>
<evidence type="ECO:0000313" key="1">
    <source>
        <dbReference type="EMBL" id="EIJ41510.1"/>
    </source>
</evidence>
<proteinExistence type="predicted"/>
<dbReference type="AlphaFoldDB" id="I3CD17"/>
<dbReference type="Pfam" id="PF11159">
    <property type="entry name" value="DUF2939"/>
    <property type="match status" value="1"/>
</dbReference>
<protein>
    <recommendedName>
        <fullName evidence="3">DUF2939 domain-containing protein</fullName>
    </recommendedName>
</protein>
<gene>
    <name evidence="1" type="ORF">BegalDRAFT_0594</name>
</gene>
<evidence type="ECO:0008006" key="3">
    <source>
        <dbReference type="Google" id="ProtNLM"/>
    </source>
</evidence>
<dbReference type="EMBL" id="JH600070">
    <property type="protein sequence ID" value="EIJ41510.1"/>
    <property type="molecule type" value="Genomic_DNA"/>
</dbReference>
<reference evidence="1 2" key="1">
    <citation type="submission" date="2011-11" db="EMBL/GenBank/DDBJ databases">
        <title>Improved High-Quality Draft sequence of Beggiatoa alba B18lD.</title>
        <authorList>
            <consortium name="US DOE Joint Genome Institute"/>
            <person name="Lucas S."/>
            <person name="Han J."/>
            <person name="Lapidus A."/>
            <person name="Cheng J.-F."/>
            <person name="Goodwin L."/>
            <person name="Pitluck S."/>
            <person name="Peters L."/>
            <person name="Mikhailova N."/>
            <person name="Held B."/>
            <person name="Detter J.C."/>
            <person name="Han C."/>
            <person name="Tapia R."/>
            <person name="Land M."/>
            <person name="Hauser L."/>
            <person name="Kyrpides N."/>
            <person name="Ivanova N."/>
            <person name="Pagani I."/>
            <person name="Samuel K."/>
            <person name="Teske A."/>
            <person name="Mueller J."/>
            <person name="Woyke T."/>
        </authorList>
    </citation>
    <scope>NUCLEOTIDE SEQUENCE [LARGE SCALE GENOMIC DNA]</scope>
    <source>
        <strain evidence="1 2">B18LD</strain>
    </source>
</reference>
<organism evidence="1 2">
    <name type="scientific">Beggiatoa alba B18LD</name>
    <dbReference type="NCBI Taxonomy" id="395493"/>
    <lineage>
        <taxon>Bacteria</taxon>
        <taxon>Pseudomonadati</taxon>
        <taxon>Pseudomonadota</taxon>
        <taxon>Gammaproteobacteria</taxon>
        <taxon>Thiotrichales</taxon>
        <taxon>Thiotrichaceae</taxon>
        <taxon>Beggiatoa</taxon>
    </lineage>
</organism>
<dbReference type="OrthoDB" id="5767677at2"/>
<sequence>MRYLSFLFFLAFVAFVGLPYYTVYKLDNALIANSPADLGNMLDLESIKKVYQQTATKSLGIEGLANKSLDTGSPLGNLVVEQLKQLGQNALQETVDVNWVRTRLLEATEQKKLMDTMTFGFFESPTRFVVRVRELGNNPTFVVMTLQDWTWRVTALYF</sequence>
<dbReference type="InterPro" id="IPR021330">
    <property type="entry name" value="DUF2939"/>
</dbReference>
<evidence type="ECO:0000313" key="2">
    <source>
        <dbReference type="Proteomes" id="UP000005744"/>
    </source>
</evidence>
<keyword evidence="2" id="KW-1185">Reference proteome</keyword>
<name>I3CD17_9GAMM</name>